<dbReference type="PANTHER" id="PTHR32060">
    <property type="entry name" value="TAIL-SPECIFIC PROTEASE"/>
    <property type="match status" value="1"/>
</dbReference>
<dbReference type="AlphaFoldDB" id="A0A6N4SNR1"/>
<evidence type="ECO:0000256" key="4">
    <source>
        <dbReference type="SAM" id="SignalP"/>
    </source>
</evidence>
<feature type="domain" description="Tail specific protease" evidence="5">
    <location>
        <begin position="338"/>
        <end position="550"/>
    </location>
</feature>
<dbReference type="SMART" id="SM00245">
    <property type="entry name" value="TSPc"/>
    <property type="match status" value="1"/>
</dbReference>
<keyword evidence="3" id="KW-0720">Serine protease</keyword>
<evidence type="ECO:0000256" key="1">
    <source>
        <dbReference type="ARBA" id="ARBA00022670"/>
    </source>
</evidence>
<evidence type="ECO:0000313" key="6">
    <source>
        <dbReference type="EMBL" id="ABG57919.1"/>
    </source>
</evidence>
<keyword evidence="4" id="KW-0732">Signal</keyword>
<dbReference type="GO" id="GO:0006508">
    <property type="term" value="P:proteolysis"/>
    <property type="evidence" value="ECO:0007669"/>
    <property type="project" value="UniProtKB-KW"/>
</dbReference>
<reference evidence="6 7" key="1">
    <citation type="journal article" date="2007" name="Appl. Environ. Microbiol.">
        <title>Genome sequence of the cellulolytic gliding bacterium Cytophaga hutchinsonii.</title>
        <authorList>
            <person name="Xie G."/>
            <person name="Bruce D.C."/>
            <person name="Challacombe J.F."/>
            <person name="Chertkov O."/>
            <person name="Detter J.C."/>
            <person name="Gilna P."/>
            <person name="Han C.S."/>
            <person name="Lucas S."/>
            <person name="Misra M."/>
            <person name="Myers G.L."/>
            <person name="Richardson P."/>
            <person name="Tapia R."/>
            <person name="Thayer N."/>
            <person name="Thompson L.S."/>
            <person name="Brettin T.S."/>
            <person name="Henrissat B."/>
            <person name="Wilson D.B."/>
            <person name="McBride M.J."/>
        </authorList>
    </citation>
    <scope>NUCLEOTIDE SEQUENCE [LARGE SCALE GENOMIC DNA]</scope>
    <source>
        <strain evidence="7">ATCC 33406 / DSM 1761 / CIP 103989 / NBRC 15051 / NCIMB 9469 / D465</strain>
    </source>
</reference>
<evidence type="ECO:0000259" key="5">
    <source>
        <dbReference type="SMART" id="SM00245"/>
    </source>
</evidence>
<keyword evidence="2" id="KW-0378">Hydrolase</keyword>
<evidence type="ECO:0000256" key="2">
    <source>
        <dbReference type="ARBA" id="ARBA00022801"/>
    </source>
</evidence>
<dbReference type="InterPro" id="IPR029045">
    <property type="entry name" value="ClpP/crotonase-like_dom_sf"/>
</dbReference>
<evidence type="ECO:0000256" key="3">
    <source>
        <dbReference type="ARBA" id="ARBA00022825"/>
    </source>
</evidence>
<dbReference type="CDD" id="cd07560">
    <property type="entry name" value="Peptidase_S41_CPP"/>
    <property type="match status" value="1"/>
</dbReference>
<dbReference type="GO" id="GO:0030288">
    <property type="term" value="C:outer membrane-bounded periplasmic space"/>
    <property type="evidence" value="ECO:0007669"/>
    <property type="project" value="TreeGrafter"/>
</dbReference>
<protein>
    <submittedName>
        <fullName evidence="6">C-terminal processing peptidase-1, Serine peptidase, MEROPS family S41A</fullName>
    </submittedName>
</protein>
<feature type="signal peptide" evidence="4">
    <location>
        <begin position="1"/>
        <end position="26"/>
    </location>
</feature>
<dbReference type="Proteomes" id="UP000001822">
    <property type="component" value="Chromosome"/>
</dbReference>
<keyword evidence="1" id="KW-0645">Protease</keyword>
<keyword evidence="7" id="KW-1185">Reference proteome</keyword>
<dbReference type="Pfam" id="PF17804">
    <property type="entry name" value="TSP_NTD"/>
    <property type="match status" value="1"/>
</dbReference>
<dbReference type="KEGG" id="chu:CHU_0632"/>
<dbReference type="Gene3D" id="3.90.226.10">
    <property type="entry name" value="2-enoyl-CoA Hydratase, Chain A, domain 1"/>
    <property type="match status" value="1"/>
</dbReference>
<dbReference type="Pfam" id="PF03572">
    <property type="entry name" value="Peptidase_S41"/>
    <property type="match status" value="1"/>
</dbReference>
<proteinExistence type="predicted"/>
<dbReference type="GO" id="GO:0008236">
    <property type="term" value="F:serine-type peptidase activity"/>
    <property type="evidence" value="ECO:0007669"/>
    <property type="project" value="UniProtKB-KW"/>
</dbReference>
<evidence type="ECO:0000313" key="7">
    <source>
        <dbReference type="Proteomes" id="UP000001822"/>
    </source>
</evidence>
<dbReference type="PANTHER" id="PTHR32060:SF22">
    <property type="entry name" value="CARBOXYL-TERMINAL-PROCESSING PEPTIDASE 3, CHLOROPLASTIC"/>
    <property type="match status" value="1"/>
</dbReference>
<feature type="chain" id="PRO_5026787925" evidence="4">
    <location>
        <begin position="27"/>
        <end position="705"/>
    </location>
</feature>
<dbReference type="OrthoDB" id="9812068at2"/>
<dbReference type="EMBL" id="CP000383">
    <property type="protein sequence ID" value="ABG57919.1"/>
    <property type="molecule type" value="Genomic_DNA"/>
</dbReference>
<dbReference type="InterPro" id="IPR005151">
    <property type="entry name" value="Tail-specific_protease"/>
</dbReference>
<dbReference type="InterPro" id="IPR004447">
    <property type="entry name" value="Peptidase_S41A"/>
</dbReference>
<gene>
    <name evidence="6" type="primary">prc</name>
    <name evidence="6" type="ordered locus">CHU_0632</name>
</gene>
<dbReference type="GO" id="GO:0007165">
    <property type="term" value="P:signal transduction"/>
    <property type="evidence" value="ECO:0007669"/>
    <property type="project" value="TreeGrafter"/>
</dbReference>
<organism evidence="6 7">
    <name type="scientific">Cytophaga hutchinsonii (strain ATCC 33406 / DSM 1761 / CIP 103989 / NBRC 15051 / NCIMB 9469 / D465)</name>
    <dbReference type="NCBI Taxonomy" id="269798"/>
    <lineage>
        <taxon>Bacteria</taxon>
        <taxon>Pseudomonadati</taxon>
        <taxon>Bacteroidota</taxon>
        <taxon>Cytophagia</taxon>
        <taxon>Cytophagales</taxon>
        <taxon>Cytophagaceae</taxon>
        <taxon>Cytophaga</taxon>
    </lineage>
</organism>
<dbReference type="SUPFAM" id="SSF52096">
    <property type="entry name" value="ClpP/crotonase"/>
    <property type="match status" value="1"/>
</dbReference>
<sequence length="705" mass="79234">MIGFILSRIQLIVLLLLTFVAIPASAQTSKTEQPSCSKKTDALWVLLTKKHIAPIQFNHTVSVEIADLLLTELDYKKIHFYESDRQNLLIQIQNLKPSSAKDLCTLIAGISELYQTRIKESQAILQTLAANELNFSENEIVTFSSSKRQFMESKEKKISRWKRNIKFLVLNNLYYAVDSAHSTDVAAPSNFLADKNKITRTIIDKELKKINALADPSTDFTATVENALLNAICKRFDPHTEYYNYTAFKEFSEHLQSKVLTFGVFFGETAFGNLSIRYVAPGSTAWFSNVIQENDVVLWFKLNQQVFDVSALTHTEANALLQNEKYSLLEIGLKKDNGSSETIKLKREAIKFENNTVKSYIIKDAKKIGYISIPSFYSDDSNPNALGAANELSKEILKLKNENIEGLIIDLRNNGGGSLYEAVGMSGLFIDIGPLFYVLERSGKATLTKDMNRGTVYDGPLCIMVNGYSASASEIFSAAMQDNHRALIVGEQTYGKATGQSISQLDTTKSISTFSATDNMGATKITEIKLYRTSGFSYQGKGVTPDIILPYLDVLSEKENTEPFYLKGDSIAKKAVFAFPEALPVASLNEMNNIRIKENPQYKQLKHVSDSLHTTQDDDIIIHLTAAGFWKDMRILKAENEKESAAGSFVRPGFEVYYNRLESDFLSYDANYKKLYTGYLDELKTDLILQQTHDIMCDFIKLKQK</sequence>
<name>A0A6N4SNR1_CYTH3</name>
<dbReference type="RefSeq" id="WP_011584034.1">
    <property type="nucleotide sequence ID" value="NC_008255.1"/>
</dbReference>
<accession>A0A6N4SNR1</accession>
<dbReference type="InterPro" id="IPR040573">
    <property type="entry name" value="TSP_N"/>
</dbReference>
<dbReference type="GO" id="GO:0004175">
    <property type="term" value="F:endopeptidase activity"/>
    <property type="evidence" value="ECO:0007669"/>
    <property type="project" value="TreeGrafter"/>
</dbReference>